<organism evidence="2 3">
    <name type="scientific">Prunus yedoensis var. nudiflora</name>
    <dbReference type="NCBI Taxonomy" id="2094558"/>
    <lineage>
        <taxon>Eukaryota</taxon>
        <taxon>Viridiplantae</taxon>
        <taxon>Streptophyta</taxon>
        <taxon>Embryophyta</taxon>
        <taxon>Tracheophyta</taxon>
        <taxon>Spermatophyta</taxon>
        <taxon>Magnoliopsida</taxon>
        <taxon>eudicotyledons</taxon>
        <taxon>Gunneridae</taxon>
        <taxon>Pentapetalae</taxon>
        <taxon>rosids</taxon>
        <taxon>fabids</taxon>
        <taxon>Rosales</taxon>
        <taxon>Rosaceae</taxon>
        <taxon>Amygdaloideae</taxon>
        <taxon>Amygdaleae</taxon>
        <taxon>Prunus</taxon>
    </lineage>
</organism>
<feature type="coiled-coil region" evidence="1">
    <location>
        <begin position="36"/>
        <end position="63"/>
    </location>
</feature>
<dbReference type="EMBL" id="PJQY01003332">
    <property type="protein sequence ID" value="PQM38252.1"/>
    <property type="molecule type" value="Genomic_DNA"/>
</dbReference>
<gene>
    <name evidence="2" type="ORF">Pyn_26617</name>
</gene>
<dbReference type="Proteomes" id="UP000250321">
    <property type="component" value="Unassembled WGS sequence"/>
</dbReference>
<evidence type="ECO:0000313" key="2">
    <source>
        <dbReference type="EMBL" id="PQM38252.1"/>
    </source>
</evidence>
<comment type="caution">
    <text evidence="2">The sequence shown here is derived from an EMBL/GenBank/DDBJ whole genome shotgun (WGS) entry which is preliminary data.</text>
</comment>
<evidence type="ECO:0000313" key="3">
    <source>
        <dbReference type="Proteomes" id="UP000250321"/>
    </source>
</evidence>
<keyword evidence="3" id="KW-1185">Reference proteome</keyword>
<accession>A0A314UNM0</accession>
<evidence type="ECO:0000256" key="1">
    <source>
        <dbReference type="SAM" id="Coils"/>
    </source>
</evidence>
<dbReference type="AlphaFoldDB" id="A0A314UNM0"/>
<proteinExistence type="predicted"/>
<protein>
    <submittedName>
        <fullName evidence="2">Uncharacterized protein</fullName>
    </submittedName>
</protein>
<reference evidence="2 3" key="1">
    <citation type="submission" date="2018-02" db="EMBL/GenBank/DDBJ databases">
        <title>Draft genome of wild Prunus yedoensis var. nudiflora.</title>
        <authorList>
            <person name="Baek S."/>
            <person name="Kim J.-H."/>
            <person name="Choi K."/>
            <person name="Kim G.-B."/>
            <person name="Cho A."/>
            <person name="Jang H."/>
            <person name="Shin C.-H."/>
            <person name="Yu H.-J."/>
            <person name="Mun J.-H."/>
        </authorList>
    </citation>
    <scope>NUCLEOTIDE SEQUENCE [LARGE SCALE GENOMIC DNA]</scope>
    <source>
        <strain evidence="3">cv. Jeju island</strain>
        <tissue evidence="2">Leaf</tissue>
    </source>
</reference>
<keyword evidence="1" id="KW-0175">Coiled coil</keyword>
<name>A0A314UNM0_PRUYE</name>
<sequence>MINRYAEAGMKMTEGYSLEQELAAIKEQVQPAMAHLKENDLVIQRENEELVQVEAQIAELQARCDPLALRPCGCGRHRAEVFGQANP</sequence>